<sequence length="284" mass="29069">MQTTPHLLTKQMLQTALPVRAVDAHKGTSGSVAIIGGDDGMLGAVLLAARAALLSGAGRIYAAMLCETAPAVDLLHPEIMMRRPDALATLAQLDAVAIGPGLGQSDAAITELTFWLTQACPLVLDADALNLIAQHHQLAELLKNRRGQTVLTPHAGEAARLMGVTAAAIQSQRVESAVRLAQSLHVICVLKGAGTIIAEQNGSYCINTTGNSALATGGTGDVLTGVIASLIAQGLAPIQAARLGVYVHGAAADALVARGIGPLGLTASELVTAIRDVLNQLSRD</sequence>
<dbReference type="CDD" id="cd01171">
    <property type="entry name" value="YXKO-related"/>
    <property type="match status" value="1"/>
</dbReference>
<comment type="similarity">
    <text evidence="6">Belongs to the NnrD/CARKD family.</text>
</comment>
<dbReference type="GO" id="GO:0016301">
    <property type="term" value="F:kinase activity"/>
    <property type="evidence" value="ECO:0007669"/>
    <property type="project" value="UniProtKB-KW"/>
</dbReference>
<dbReference type="NCBIfam" id="TIGR00196">
    <property type="entry name" value="yjeF_cterm"/>
    <property type="match status" value="1"/>
</dbReference>
<dbReference type="GO" id="GO:0046496">
    <property type="term" value="P:nicotinamide nucleotide metabolic process"/>
    <property type="evidence" value="ECO:0007669"/>
    <property type="project" value="UniProtKB-UniRule"/>
</dbReference>
<dbReference type="HOGENOM" id="CLU_024853_2_5_4"/>
<dbReference type="AlphaFoldDB" id="C6WX65"/>
<dbReference type="RefSeq" id="WP_015832549.1">
    <property type="nucleotide sequence ID" value="NC_012968.1"/>
</dbReference>
<dbReference type="HAMAP" id="MF_01965">
    <property type="entry name" value="NADHX_dehydratase"/>
    <property type="match status" value="1"/>
</dbReference>
<dbReference type="KEGG" id="mmb:Mmol_1610"/>
<comment type="subunit">
    <text evidence="6">Homotetramer.</text>
</comment>
<accession>C6WX65</accession>
<feature type="binding site" evidence="6">
    <location>
        <position position="154"/>
    </location>
    <ligand>
        <name>(6S)-NADPHX</name>
        <dbReference type="ChEBI" id="CHEBI:64076"/>
    </ligand>
</feature>
<dbReference type="Proteomes" id="UP000002742">
    <property type="component" value="Chromosome"/>
</dbReference>
<comment type="cofactor">
    <cofactor evidence="6">
        <name>Mg(2+)</name>
        <dbReference type="ChEBI" id="CHEBI:18420"/>
    </cofactor>
</comment>
<dbReference type="PROSITE" id="PS01050">
    <property type="entry name" value="YJEF_C_2"/>
    <property type="match status" value="1"/>
</dbReference>
<feature type="binding site" evidence="6">
    <location>
        <begin position="191"/>
        <end position="195"/>
    </location>
    <ligand>
        <name>AMP</name>
        <dbReference type="ChEBI" id="CHEBI:456215"/>
    </ligand>
</feature>
<reference evidence="8 9" key="2">
    <citation type="journal article" date="2011" name="J. Bacteriol.">
        <title>Genomes of three methylotrophs from a single niche uncover genetic and metabolic divergence of Methylophilaceae.</title>
        <authorList>
            <person name="Lapidus A."/>
            <person name="Clum A."/>
            <person name="Labutti K."/>
            <person name="Kaluzhnaya M.G."/>
            <person name="Lim S."/>
            <person name="Beck D.A."/>
            <person name="Glavina Del Rio T."/>
            <person name="Nolan M."/>
            <person name="Mavromatis K."/>
            <person name="Huntemann M."/>
            <person name="Lucas S."/>
            <person name="Lidstrom M.E."/>
            <person name="Ivanova N."/>
            <person name="Chistoserdova L."/>
        </authorList>
    </citation>
    <scope>NUCLEOTIDE SEQUENCE [LARGE SCALE GENOMIC DNA]</scope>
    <source>
        <strain evidence="9">JLW8 / ATCC BAA-1282 / DSM 17540</strain>
    </source>
</reference>
<evidence type="ECO:0000313" key="8">
    <source>
        <dbReference type="EMBL" id="ACT48514.1"/>
    </source>
</evidence>
<evidence type="ECO:0000256" key="4">
    <source>
        <dbReference type="ARBA" id="ARBA00023027"/>
    </source>
</evidence>
<feature type="domain" description="YjeF C-terminal" evidence="7">
    <location>
        <begin position="9"/>
        <end position="281"/>
    </location>
</feature>
<comment type="function">
    <text evidence="6">Catalyzes the dehydration of the S-form of NAD(P)HX at the expense of ADP, which is converted to AMP. Together with NAD(P)HX epimerase, which catalyzes the epimerization of the S- and R-forms, the enzyme allows the repair of both epimers of NAD(P)HX, a damaged form of NAD(P)H that is a result of enzymatic or heat-dependent hydration.</text>
</comment>
<dbReference type="Pfam" id="PF01256">
    <property type="entry name" value="Carb_kinase"/>
    <property type="match status" value="1"/>
</dbReference>
<dbReference type="GO" id="GO:0005524">
    <property type="term" value="F:ATP binding"/>
    <property type="evidence" value="ECO:0007669"/>
    <property type="project" value="UniProtKB-KW"/>
</dbReference>
<dbReference type="PANTHER" id="PTHR12592:SF0">
    <property type="entry name" value="ATP-DEPENDENT (S)-NAD(P)H-HYDRATE DEHYDRATASE"/>
    <property type="match status" value="1"/>
</dbReference>
<evidence type="ECO:0000256" key="3">
    <source>
        <dbReference type="ARBA" id="ARBA00022857"/>
    </source>
</evidence>
<dbReference type="eggNOG" id="COG0063">
    <property type="taxonomic scope" value="Bacteria"/>
</dbReference>
<feature type="binding site" evidence="6">
    <location>
        <position position="220"/>
    </location>
    <ligand>
        <name>AMP</name>
        <dbReference type="ChEBI" id="CHEBI:456215"/>
    </ligand>
</feature>
<dbReference type="InterPro" id="IPR000631">
    <property type="entry name" value="CARKD"/>
</dbReference>
<comment type="catalytic activity">
    <reaction evidence="6">
        <text>(6S)-NADHX + ADP = AMP + phosphate + NADH + H(+)</text>
        <dbReference type="Rhea" id="RHEA:32223"/>
        <dbReference type="ChEBI" id="CHEBI:15378"/>
        <dbReference type="ChEBI" id="CHEBI:43474"/>
        <dbReference type="ChEBI" id="CHEBI:57945"/>
        <dbReference type="ChEBI" id="CHEBI:64074"/>
        <dbReference type="ChEBI" id="CHEBI:456215"/>
        <dbReference type="ChEBI" id="CHEBI:456216"/>
        <dbReference type="EC" id="4.2.1.136"/>
    </reaction>
</comment>
<dbReference type="GO" id="GO:0110051">
    <property type="term" value="P:metabolite repair"/>
    <property type="evidence" value="ECO:0007669"/>
    <property type="project" value="TreeGrafter"/>
</dbReference>
<feature type="binding site" evidence="6">
    <location>
        <position position="101"/>
    </location>
    <ligand>
        <name>(6S)-NADPHX</name>
        <dbReference type="ChEBI" id="CHEBI:64076"/>
    </ligand>
</feature>
<keyword evidence="5 6" id="KW-0456">Lyase</keyword>
<comment type="catalytic activity">
    <reaction evidence="6">
        <text>(6S)-NADPHX + ADP = AMP + phosphate + NADPH + H(+)</text>
        <dbReference type="Rhea" id="RHEA:32235"/>
        <dbReference type="ChEBI" id="CHEBI:15378"/>
        <dbReference type="ChEBI" id="CHEBI:43474"/>
        <dbReference type="ChEBI" id="CHEBI:57783"/>
        <dbReference type="ChEBI" id="CHEBI:64076"/>
        <dbReference type="ChEBI" id="CHEBI:456215"/>
        <dbReference type="ChEBI" id="CHEBI:456216"/>
        <dbReference type="EC" id="4.2.1.136"/>
    </reaction>
</comment>
<keyword evidence="1 6" id="KW-0547">Nucleotide-binding</keyword>
<evidence type="ECO:0000313" key="9">
    <source>
        <dbReference type="Proteomes" id="UP000002742"/>
    </source>
</evidence>
<dbReference type="OrthoDB" id="9806925at2"/>
<keyword evidence="2 6" id="KW-0067">ATP-binding</keyword>
<keyword evidence="3 6" id="KW-0521">NADP</keyword>
<evidence type="ECO:0000256" key="6">
    <source>
        <dbReference type="HAMAP-Rule" id="MF_01965"/>
    </source>
</evidence>
<keyword evidence="8" id="KW-0418">Kinase</keyword>
<dbReference type="GO" id="GO:0052856">
    <property type="term" value="F:NAD(P)HX epimerase activity"/>
    <property type="evidence" value="ECO:0007669"/>
    <property type="project" value="TreeGrafter"/>
</dbReference>
<dbReference type="SUPFAM" id="SSF53613">
    <property type="entry name" value="Ribokinase-like"/>
    <property type="match status" value="1"/>
</dbReference>
<feature type="binding site" evidence="6">
    <location>
        <position position="221"/>
    </location>
    <ligand>
        <name>(6S)-NADPHX</name>
        <dbReference type="ChEBI" id="CHEBI:64076"/>
    </ligand>
</feature>
<dbReference type="PANTHER" id="PTHR12592">
    <property type="entry name" value="ATP-DEPENDENT (S)-NAD(P)H-HYDRATE DEHYDRATASE FAMILY MEMBER"/>
    <property type="match status" value="1"/>
</dbReference>
<protein>
    <recommendedName>
        <fullName evidence="6">ADP-dependent (S)-NAD(P)H-hydrate dehydratase</fullName>
        <ecNumber evidence="6">4.2.1.136</ecNumber>
    </recommendedName>
    <alternativeName>
        <fullName evidence="6">ADP-dependent NAD(P)HX dehydratase</fullName>
    </alternativeName>
</protein>
<keyword evidence="8" id="KW-0808">Transferase</keyword>
<dbReference type="EMBL" id="CP001672">
    <property type="protein sequence ID" value="ACT48514.1"/>
    <property type="molecule type" value="Genomic_DNA"/>
</dbReference>
<dbReference type="InterPro" id="IPR029056">
    <property type="entry name" value="Ribokinase-like"/>
</dbReference>
<evidence type="ECO:0000259" key="7">
    <source>
        <dbReference type="PROSITE" id="PS51383"/>
    </source>
</evidence>
<gene>
    <name evidence="6" type="primary">nnrD</name>
    <name evidence="8" type="ordered locus">Mmol_1610</name>
</gene>
<evidence type="ECO:0000256" key="2">
    <source>
        <dbReference type="ARBA" id="ARBA00022840"/>
    </source>
</evidence>
<organism evidence="8 9">
    <name type="scientific">Methylotenera mobilis (strain JLW8 / ATCC BAA-1282 / DSM 17540)</name>
    <dbReference type="NCBI Taxonomy" id="583345"/>
    <lineage>
        <taxon>Bacteria</taxon>
        <taxon>Pseudomonadati</taxon>
        <taxon>Pseudomonadota</taxon>
        <taxon>Betaproteobacteria</taxon>
        <taxon>Nitrosomonadales</taxon>
        <taxon>Methylophilaceae</taxon>
        <taxon>Methylotenera</taxon>
    </lineage>
</organism>
<name>C6WX65_METML</name>
<evidence type="ECO:0000256" key="1">
    <source>
        <dbReference type="ARBA" id="ARBA00022741"/>
    </source>
</evidence>
<keyword evidence="9" id="KW-1185">Reference proteome</keyword>
<feature type="binding site" evidence="6">
    <location>
        <position position="44"/>
    </location>
    <ligand>
        <name>(6S)-NADPHX</name>
        <dbReference type="ChEBI" id="CHEBI:64076"/>
    </ligand>
</feature>
<proteinExistence type="inferred from homology"/>
<keyword evidence="4 6" id="KW-0520">NAD</keyword>
<dbReference type="GO" id="GO:0052855">
    <property type="term" value="F:ADP-dependent NAD(P)H-hydrate dehydratase activity"/>
    <property type="evidence" value="ECO:0007669"/>
    <property type="project" value="UniProtKB-UniRule"/>
</dbReference>
<evidence type="ECO:0000256" key="5">
    <source>
        <dbReference type="ARBA" id="ARBA00023239"/>
    </source>
</evidence>
<dbReference type="PROSITE" id="PS51383">
    <property type="entry name" value="YJEF_C_3"/>
    <property type="match status" value="1"/>
</dbReference>
<dbReference type="InterPro" id="IPR017953">
    <property type="entry name" value="Carbohydrate_kinase_pred_CS"/>
</dbReference>
<dbReference type="STRING" id="583345.Mmol_1610"/>
<dbReference type="Gene3D" id="3.40.1190.20">
    <property type="match status" value="1"/>
</dbReference>
<dbReference type="EC" id="4.2.1.136" evidence="6"/>
<reference evidence="9" key="1">
    <citation type="submission" date="2009-07" db="EMBL/GenBank/DDBJ databases">
        <title>Complete sequence of Methylotenera mobilis JLW8.</title>
        <authorList>
            <consortium name="US DOE Joint Genome Institute"/>
            <person name="Lucas S."/>
            <person name="Copeland A."/>
            <person name="Lapidus A."/>
            <person name="Glavina del Rio T."/>
            <person name="Tice H."/>
            <person name="Bruce D."/>
            <person name="Goodwin L."/>
            <person name="Pitluck S."/>
            <person name="LaButti K.M."/>
            <person name="Clum A."/>
            <person name="Larimer F."/>
            <person name="Land M."/>
            <person name="Hauser L."/>
            <person name="Kyrpides N."/>
            <person name="Mikhailova N."/>
            <person name="Kayluzhnaya M."/>
            <person name="Chistoserdova L."/>
        </authorList>
    </citation>
    <scope>NUCLEOTIDE SEQUENCE [LARGE SCALE GENOMIC DNA]</scope>
    <source>
        <strain evidence="9">JLW8 / ATCC BAA-1282 / DSM 17540</strain>
    </source>
</reference>